<protein>
    <submittedName>
        <fullName evidence="3">Alcohol dehydrogenase transcription factor Myb/SANT-like</fullName>
    </submittedName>
</protein>
<sequence length="272" mass="31650">MSSPFEWTYDMILQLIDEYKNRPILWDRDHKHFRNGDRKMKAWADMAAVFNLRETWEVKKKMNSLLASYRRERHKIRAKTTKPGENIVSTWFGFKALDSFLHEKYLDASQRYATQDEDGTDFDSLEPEAQMDFIKIESPGPVMFLNDEDLTISNGVVEQDAEDSGHPKKRQRVSEDPLRFKQHQSSISVRPSMAANRDDCDVFGEYISGKMKHLDHKSKCVVEYLVSNILFQADMGKFRDDSFDFESLIGPFAFSSNVNSCSNRTECNQNQN</sequence>
<evidence type="ECO:0000313" key="4">
    <source>
        <dbReference type="Proteomes" id="UP001458880"/>
    </source>
</evidence>
<dbReference type="PROSITE" id="PS51029">
    <property type="entry name" value="MADF"/>
    <property type="match status" value="1"/>
</dbReference>
<accession>A0AAW1LCD4</accession>
<dbReference type="SMART" id="SM00595">
    <property type="entry name" value="MADF"/>
    <property type="match status" value="1"/>
</dbReference>
<evidence type="ECO:0000256" key="1">
    <source>
        <dbReference type="SAM" id="MobiDB-lite"/>
    </source>
</evidence>
<comment type="caution">
    <text evidence="3">The sequence shown here is derived from an EMBL/GenBank/DDBJ whole genome shotgun (WGS) entry which is preliminary data.</text>
</comment>
<organism evidence="3 4">
    <name type="scientific">Popillia japonica</name>
    <name type="common">Japanese beetle</name>
    <dbReference type="NCBI Taxonomy" id="7064"/>
    <lineage>
        <taxon>Eukaryota</taxon>
        <taxon>Metazoa</taxon>
        <taxon>Ecdysozoa</taxon>
        <taxon>Arthropoda</taxon>
        <taxon>Hexapoda</taxon>
        <taxon>Insecta</taxon>
        <taxon>Pterygota</taxon>
        <taxon>Neoptera</taxon>
        <taxon>Endopterygota</taxon>
        <taxon>Coleoptera</taxon>
        <taxon>Polyphaga</taxon>
        <taxon>Scarabaeiformia</taxon>
        <taxon>Scarabaeidae</taxon>
        <taxon>Rutelinae</taxon>
        <taxon>Popillia</taxon>
    </lineage>
</organism>
<dbReference type="Proteomes" id="UP001458880">
    <property type="component" value="Unassembled WGS sequence"/>
</dbReference>
<evidence type="ECO:0000259" key="2">
    <source>
        <dbReference type="PROSITE" id="PS51029"/>
    </source>
</evidence>
<feature type="region of interest" description="Disordered" evidence="1">
    <location>
        <begin position="157"/>
        <end position="185"/>
    </location>
</feature>
<reference evidence="3 4" key="1">
    <citation type="journal article" date="2024" name="BMC Genomics">
        <title>De novo assembly and annotation of Popillia japonica's genome with initial clues to its potential as an invasive pest.</title>
        <authorList>
            <person name="Cucini C."/>
            <person name="Boschi S."/>
            <person name="Funari R."/>
            <person name="Cardaioli E."/>
            <person name="Iannotti N."/>
            <person name="Marturano G."/>
            <person name="Paoli F."/>
            <person name="Bruttini M."/>
            <person name="Carapelli A."/>
            <person name="Frati F."/>
            <person name="Nardi F."/>
        </authorList>
    </citation>
    <scope>NUCLEOTIDE SEQUENCE [LARGE SCALE GENOMIC DNA]</scope>
    <source>
        <strain evidence="3">DMR45628</strain>
    </source>
</reference>
<evidence type="ECO:0000313" key="3">
    <source>
        <dbReference type="EMBL" id="KAK9731544.1"/>
    </source>
</evidence>
<dbReference type="PANTHER" id="PTHR21505">
    <property type="entry name" value="MADF DOMAIN-CONTAINING PROTEIN-RELATED"/>
    <property type="match status" value="1"/>
</dbReference>
<proteinExistence type="predicted"/>
<dbReference type="InterPro" id="IPR006578">
    <property type="entry name" value="MADF-dom"/>
</dbReference>
<dbReference type="Pfam" id="PF10545">
    <property type="entry name" value="MADF_DNA_bdg"/>
    <property type="match status" value="1"/>
</dbReference>
<keyword evidence="4" id="KW-1185">Reference proteome</keyword>
<feature type="domain" description="MADF" evidence="2">
    <location>
        <begin position="14"/>
        <end position="106"/>
    </location>
</feature>
<dbReference type="PANTHER" id="PTHR21505:SF15">
    <property type="entry name" value="RE18252P"/>
    <property type="match status" value="1"/>
</dbReference>
<name>A0AAW1LCD4_POPJA</name>
<dbReference type="AlphaFoldDB" id="A0AAW1LCD4"/>
<dbReference type="EMBL" id="JASPKY010000131">
    <property type="protein sequence ID" value="KAK9731544.1"/>
    <property type="molecule type" value="Genomic_DNA"/>
</dbReference>
<gene>
    <name evidence="3" type="ORF">QE152_g13573</name>
</gene>